<dbReference type="PANTHER" id="PTHR39583">
    <property type="entry name" value="TYPE II SECRETION SYSTEM PROTEIN J-RELATED"/>
    <property type="match status" value="1"/>
</dbReference>
<sequence>MRRDSPLRRKSRGFTLIELLVAIAVMSMLALLSWRSIDGMTRTQTLTQQRSDDLMRMQAALGQWAADLDAVVETGEVSMLDFDGRVLRLTRRDSAETGLDSPGLRVVAWTHTSGVAQTAGSTAAMLGAGQWARWQSPPLRRRDELARAWQRAAEWAQSGGTLPENTSTDSAIALMGIKQWQLFYHRGETWSNPLSAVGTEAADSSPANLAAMPNGVRLVLTLSGEQSLSGTVVRDWVRPTLEAGR</sequence>
<feature type="transmembrane region" description="Helical" evidence="8">
    <location>
        <begin position="12"/>
        <end position="34"/>
    </location>
</feature>
<evidence type="ECO:0008006" key="11">
    <source>
        <dbReference type="Google" id="ProtNLM"/>
    </source>
</evidence>
<accession>A0A9X4SB02</accession>
<keyword evidence="3" id="KW-0488">Methylation</keyword>
<organism evidence="9 10">
    <name type="scientific">Hydrogenophaga taeniospiralis CCUG 15921</name>
    <dbReference type="NCBI Taxonomy" id="1281780"/>
    <lineage>
        <taxon>Bacteria</taxon>
        <taxon>Pseudomonadati</taxon>
        <taxon>Pseudomonadota</taxon>
        <taxon>Betaproteobacteria</taxon>
        <taxon>Burkholderiales</taxon>
        <taxon>Comamonadaceae</taxon>
        <taxon>Hydrogenophaga</taxon>
    </lineage>
</organism>
<dbReference type="OrthoDB" id="9151668at2"/>
<keyword evidence="2" id="KW-1003">Cell membrane</keyword>
<proteinExistence type="predicted"/>
<dbReference type="InterPro" id="IPR045584">
    <property type="entry name" value="Pilin-like"/>
</dbReference>
<dbReference type="Gene3D" id="3.30.700.10">
    <property type="entry name" value="Glycoprotein, Type 4 Pilin"/>
    <property type="match status" value="1"/>
</dbReference>
<dbReference type="Pfam" id="PF07963">
    <property type="entry name" value="N_methyl"/>
    <property type="match status" value="1"/>
</dbReference>
<dbReference type="EMBL" id="AOGK01000004">
    <property type="protein sequence ID" value="MDG5974778.1"/>
    <property type="molecule type" value="Genomic_DNA"/>
</dbReference>
<keyword evidence="7 8" id="KW-0472">Membrane</keyword>
<evidence type="ECO:0000256" key="6">
    <source>
        <dbReference type="ARBA" id="ARBA00022989"/>
    </source>
</evidence>
<evidence type="ECO:0000256" key="4">
    <source>
        <dbReference type="ARBA" id="ARBA00022519"/>
    </source>
</evidence>
<dbReference type="SUPFAM" id="SSF54523">
    <property type="entry name" value="Pili subunits"/>
    <property type="match status" value="1"/>
</dbReference>
<protein>
    <recommendedName>
        <fullName evidence="11">General secretion pathway protein J</fullName>
    </recommendedName>
</protein>
<evidence type="ECO:0000256" key="5">
    <source>
        <dbReference type="ARBA" id="ARBA00022692"/>
    </source>
</evidence>
<dbReference type="NCBIfam" id="TIGR02532">
    <property type="entry name" value="IV_pilin_GFxxxE"/>
    <property type="match status" value="1"/>
</dbReference>
<keyword evidence="4" id="KW-0997">Cell inner membrane</keyword>
<evidence type="ECO:0000256" key="8">
    <source>
        <dbReference type="SAM" id="Phobius"/>
    </source>
</evidence>
<dbReference type="AlphaFoldDB" id="A0A9X4SB02"/>
<evidence type="ECO:0000256" key="3">
    <source>
        <dbReference type="ARBA" id="ARBA00022481"/>
    </source>
</evidence>
<evidence type="ECO:0000313" key="10">
    <source>
        <dbReference type="Proteomes" id="UP001152876"/>
    </source>
</evidence>
<reference evidence="9" key="1">
    <citation type="submission" date="2013-01" db="EMBL/GenBank/DDBJ databases">
        <title>Genome draft of Hydrogenophaga taeniospiralis 2K1.</title>
        <authorList>
            <person name="Gomila M."/>
            <person name="Lalucat J."/>
        </authorList>
    </citation>
    <scope>NUCLEOTIDE SEQUENCE</scope>
    <source>
        <strain evidence="9">CCUG 15921</strain>
    </source>
</reference>
<evidence type="ECO:0000256" key="2">
    <source>
        <dbReference type="ARBA" id="ARBA00022475"/>
    </source>
</evidence>
<dbReference type="InterPro" id="IPR012902">
    <property type="entry name" value="N_methyl_site"/>
</dbReference>
<dbReference type="GO" id="GO:0015628">
    <property type="term" value="P:protein secretion by the type II secretion system"/>
    <property type="evidence" value="ECO:0007669"/>
    <property type="project" value="TreeGrafter"/>
</dbReference>
<keyword evidence="6 8" id="KW-1133">Transmembrane helix</keyword>
<dbReference type="PROSITE" id="PS00409">
    <property type="entry name" value="PROKAR_NTER_METHYL"/>
    <property type="match status" value="1"/>
</dbReference>
<evidence type="ECO:0000256" key="1">
    <source>
        <dbReference type="ARBA" id="ARBA00004377"/>
    </source>
</evidence>
<keyword evidence="5 8" id="KW-0812">Transmembrane</keyword>
<dbReference type="Proteomes" id="UP001152876">
    <property type="component" value="Unassembled WGS sequence"/>
</dbReference>
<evidence type="ECO:0000313" key="9">
    <source>
        <dbReference type="EMBL" id="MDG5974778.1"/>
    </source>
</evidence>
<keyword evidence="10" id="KW-1185">Reference proteome</keyword>
<dbReference type="GO" id="GO:0005886">
    <property type="term" value="C:plasma membrane"/>
    <property type="evidence" value="ECO:0007669"/>
    <property type="project" value="UniProtKB-SubCell"/>
</dbReference>
<evidence type="ECO:0000256" key="7">
    <source>
        <dbReference type="ARBA" id="ARBA00023136"/>
    </source>
</evidence>
<comment type="caution">
    <text evidence="9">The sequence shown here is derived from an EMBL/GenBank/DDBJ whole genome shotgun (WGS) entry which is preliminary data.</text>
</comment>
<gene>
    <name evidence="9" type="ORF">H010_05905</name>
</gene>
<dbReference type="PANTHER" id="PTHR39583:SF2">
    <property type="entry name" value="TYPE II SECRETION SYSTEM PROTEIN J"/>
    <property type="match status" value="1"/>
</dbReference>
<dbReference type="RefSeq" id="WP_068173859.1">
    <property type="nucleotide sequence ID" value="NZ_AOGK01000004.1"/>
</dbReference>
<comment type="subcellular location">
    <subcellularLocation>
        <location evidence="1">Cell inner membrane</location>
        <topology evidence="1">Single-pass membrane protein</topology>
    </subcellularLocation>
</comment>
<dbReference type="InterPro" id="IPR051621">
    <property type="entry name" value="T2SS_protein_J"/>
</dbReference>
<name>A0A9X4SB02_9BURK</name>